<keyword evidence="6" id="KW-0843">Virulence</keyword>
<dbReference type="Pfam" id="PF00353">
    <property type="entry name" value="HemolysinCabind"/>
    <property type="match status" value="5"/>
</dbReference>
<evidence type="ECO:0000256" key="3">
    <source>
        <dbReference type="ARBA" id="ARBA00022525"/>
    </source>
</evidence>
<dbReference type="Proteomes" id="UP001432046">
    <property type="component" value="Chromosome"/>
</dbReference>
<dbReference type="PANTHER" id="PTHR38340:SF1">
    <property type="entry name" value="S-LAYER PROTEIN"/>
    <property type="match status" value="1"/>
</dbReference>
<organism evidence="8">
    <name type="scientific">Bradyrhizobium septentrionale</name>
    <dbReference type="NCBI Taxonomy" id="1404411"/>
    <lineage>
        <taxon>Bacteria</taxon>
        <taxon>Pseudomonadati</taxon>
        <taxon>Pseudomonadota</taxon>
        <taxon>Alphaproteobacteria</taxon>
        <taxon>Hyphomicrobiales</taxon>
        <taxon>Nitrobacteraceae</taxon>
        <taxon>Bradyrhizobium</taxon>
    </lineage>
</organism>
<dbReference type="InterPro" id="IPR001343">
    <property type="entry name" value="Hemolysn_Ca-bd"/>
</dbReference>
<evidence type="ECO:0000256" key="4">
    <source>
        <dbReference type="ARBA" id="ARBA00022656"/>
    </source>
</evidence>
<reference evidence="8" key="1">
    <citation type="submission" date="2020-06" db="EMBL/GenBank/DDBJ databases">
        <title>Whole Genome Sequence of Bradyrhizobium sp. Strain 1S1.</title>
        <authorList>
            <person name="Bromfield E.S.P."/>
            <person name="Cloutier S."/>
        </authorList>
    </citation>
    <scope>NUCLEOTIDE SEQUENCE [LARGE SCALE GENOMIC DNA]</scope>
    <source>
        <strain evidence="8">1S1</strain>
    </source>
</reference>
<dbReference type="GO" id="GO:0005509">
    <property type="term" value="F:calcium ion binding"/>
    <property type="evidence" value="ECO:0007669"/>
    <property type="project" value="InterPro"/>
</dbReference>
<dbReference type="GO" id="GO:0090729">
    <property type="term" value="F:toxin activity"/>
    <property type="evidence" value="ECO:0007669"/>
    <property type="project" value="UniProtKB-KW"/>
</dbReference>
<dbReference type="GO" id="GO:0005576">
    <property type="term" value="C:extracellular region"/>
    <property type="evidence" value="ECO:0007669"/>
    <property type="project" value="UniProtKB-SubCell"/>
</dbReference>
<dbReference type="EMBL" id="CP147711">
    <property type="protein sequence ID" value="WXC78846.1"/>
    <property type="molecule type" value="Genomic_DNA"/>
</dbReference>
<dbReference type="PRINTS" id="PR00313">
    <property type="entry name" value="CABNDNGRPT"/>
</dbReference>
<evidence type="ECO:0000256" key="6">
    <source>
        <dbReference type="ARBA" id="ARBA00023026"/>
    </source>
</evidence>
<dbReference type="InterPro" id="IPR003995">
    <property type="entry name" value="RTX_toxin_determinant-A"/>
</dbReference>
<dbReference type="InterPro" id="IPR011049">
    <property type="entry name" value="Serralysin-like_metalloprot_C"/>
</dbReference>
<evidence type="ECO:0000256" key="2">
    <source>
        <dbReference type="ARBA" id="ARBA00004613"/>
    </source>
</evidence>
<reference evidence="9" key="3">
    <citation type="submission" date="2024-03" db="EMBL/GenBank/DDBJ databases">
        <authorList>
            <person name="Bromfield E.S.P."/>
            <person name="Cloutier S."/>
        </authorList>
    </citation>
    <scope>NUCLEOTIDE SEQUENCE</scope>
    <source>
        <strain evidence="9">5S5</strain>
    </source>
</reference>
<evidence type="ECO:0000256" key="5">
    <source>
        <dbReference type="ARBA" id="ARBA00022737"/>
    </source>
</evidence>
<evidence type="ECO:0000313" key="9">
    <source>
        <dbReference type="EMBL" id="WXC78846.1"/>
    </source>
</evidence>
<dbReference type="Gene3D" id="2.150.10.10">
    <property type="entry name" value="Serralysin-like metalloprotease, C-terminal"/>
    <property type="match status" value="4"/>
</dbReference>
<sequence length="711" mass="71213">MGSVWRPPVLIASVQPNPPANGVDNGTNGLGSTALAAIGNDQMAMVYLQGGYANFPDLSYQSVVLQRVDPLGNTSGSPITIASSAVSPTLIGSVVSTPDVTALSNGSVAVSYTFGSYNAGTLRTDVFARIVAPDGTVGAEIKLNTTAGNETNATITAVAGGGFLAVWQDAVSPGPGGVGGDGAGSGISAQLFDAAGNKVGTQFTVNTTTAGSQTNPSATTLTNGNILVSWISGANVEAQIYTSAGVPVGTEITLSTAPGPSASVGYNKVVALSGGGFALVRDYTNSIIIALNPVIDVQIFDATGTAVAPALQIDGVGTGYFITSIDAAAATDGGVTVTYSDNDAFLGLTAVSRYHIASTGTLADASTVTTTSTNTSAIGAAAIGMYGDGREQIIWDQRQPGFADTLQESIYDDRNTTTFFATAAQPTAVGSISNDSIYGHAGADTLYGYTGNDILVGQGGDDIGYGGDGNDYFYAGAGNDILFGDAGLDVLLGEDGNDVLYGGTGFNYLFGGNGNDILVGSGGAGPADVNVMYGDDGADLLYGGAGTNYFYGGAGVDTMYGGSGLNIFISSGETDGNVIYGGSGQNYVYGSNGGDTVTGGTNVDVFLMGSGADSITGGGGVDYAWGGLGSDTFTLNDSTSEVMVIQDFNAGGVNDLIKFAGTSLHSFADVQAASFYVAGTNTTIITDATGNAVWLTGVAPGQLDASMFQFS</sequence>
<evidence type="ECO:0000313" key="8">
    <source>
        <dbReference type="EMBL" id="NVI48889.1"/>
    </source>
</evidence>
<dbReference type="SUPFAM" id="SSF51120">
    <property type="entry name" value="beta-Roll"/>
    <property type="match status" value="2"/>
</dbReference>
<protein>
    <submittedName>
        <fullName evidence="9">Calcium-binding protein</fullName>
    </submittedName>
</protein>
<gene>
    <name evidence="8" type="ORF">HAP48_039770</name>
    <name evidence="9" type="ORF">WDK88_36670</name>
</gene>
<proteinExistence type="predicted"/>
<keyword evidence="10" id="KW-1185">Reference proteome</keyword>
<dbReference type="PRINTS" id="PR01488">
    <property type="entry name" value="RTXTOXINA"/>
</dbReference>
<keyword evidence="5" id="KW-0677">Repeat</keyword>
<reference evidence="9" key="2">
    <citation type="journal article" date="2021" name="Int. J. Syst. Evol. Microbiol.">
        <title>Bradyrhizobium septentrionale sp. nov. (sv. septentrionale) and Bradyrhizobium quebecense sp. nov. (sv. septentrionale) associated with legumes native to Canada possess rearranged symbiosis genes and numerous insertion sequences.</title>
        <authorList>
            <person name="Bromfield E.S.P."/>
            <person name="Cloutier S."/>
        </authorList>
    </citation>
    <scope>NUCLEOTIDE SEQUENCE</scope>
    <source>
        <strain evidence="9">5S5</strain>
    </source>
</reference>
<dbReference type="InterPro" id="IPR050557">
    <property type="entry name" value="RTX_toxin/Mannuronan_C5-epim"/>
</dbReference>
<dbReference type="RefSeq" id="WP_166214046.1">
    <property type="nucleotide sequence ID" value="NZ_CP088285.1"/>
</dbReference>
<dbReference type="EMBL" id="JAAOLE020000001">
    <property type="protein sequence ID" value="NVI48889.1"/>
    <property type="molecule type" value="Genomic_DNA"/>
</dbReference>
<dbReference type="AlphaFoldDB" id="A0A973W895"/>
<keyword evidence="3" id="KW-0964">Secreted</keyword>
<keyword evidence="7" id="KW-0472">Membrane</keyword>
<keyword evidence="4" id="KW-0800">Toxin</keyword>
<comment type="subcellular location">
    <subcellularLocation>
        <location evidence="1">Membrane</location>
    </subcellularLocation>
    <subcellularLocation>
        <location evidence="2">Secreted</location>
    </subcellularLocation>
</comment>
<accession>A0A973W895</accession>
<dbReference type="GO" id="GO:0016020">
    <property type="term" value="C:membrane"/>
    <property type="evidence" value="ECO:0007669"/>
    <property type="project" value="UniProtKB-SubCell"/>
</dbReference>
<name>A0A973W895_9BRAD</name>
<evidence type="ECO:0000313" key="10">
    <source>
        <dbReference type="Proteomes" id="UP001432046"/>
    </source>
</evidence>
<evidence type="ECO:0000256" key="7">
    <source>
        <dbReference type="ARBA" id="ARBA00023136"/>
    </source>
</evidence>
<evidence type="ECO:0000256" key="1">
    <source>
        <dbReference type="ARBA" id="ARBA00004370"/>
    </source>
</evidence>
<dbReference type="PANTHER" id="PTHR38340">
    <property type="entry name" value="S-LAYER PROTEIN"/>
    <property type="match status" value="1"/>
</dbReference>